<keyword evidence="11" id="KW-0812">Transmembrane</keyword>
<evidence type="ECO:0000256" key="2">
    <source>
        <dbReference type="ARBA" id="ARBA00012438"/>
    </source>
</evidence>
<dbReference type="EC" id="2.7.13.3" evidence="2"/>
<dbReference type="CDD" id="cd13704">
    <property type="entry name" value="PBP2_HisK"/>
    <property type="match status" value="1"/>
</dbReference>
<evidence type="ECO:0000256" key="1">
    <source>
        <dbReference type="ARBA" id="ARBA00000085"/>
    </source>
</evidence>
<dbReference type="SUPFAM" id="SSF53850">
    <property type="entry name" value="Periplasmic binding protein-like II"/>
    <property type="match status" value="1"/>
</dbReference>
<dbReference type="PROSITE" id="PS50109">
    <property type="entry name" value="HIS_KIN"/>
    <property type="match status" value="1"/>
</dbReference>
<dbReference type="Gene3D" id="3.30.565.10">
    <property type="entry name" value="Histidine kinase-like ATPase, C-terminal domain"/>
    <property type="match status" value="1"/>
</dbReference>
<dbReference type="Pfam" id="PF00497">
    <property type="entry name" value="SBP_bac_3"/>
    <property type="match status" value="1"/>
</dbReference>
<dbReference type="SMART" id="SM00387">
    <property type="entry name" value="HATPase_c"/>
    <property type="match status" value="1"/>
</dbReference>
<dbReference type="Pfam" id="PF02518">
    <property type="entry name" value="HATPase_c"/>
    <property type="match status" value="1"/>
</dbReference>
<name>A0ABR5AU22_BACBA</name>
<dbReference type="Gene3D" id="1.10.287.130">
    <property type="match status" value="1"/>
</dbReference>
<dbReference type="PANTHER" id="PTHR43065">
    <property type="entry name" value="SENSOR HISTIDINE KINASE"/>
    <property type="match status" value="1"/>
</dbReference>
<protein>
    <recommendedName>
        <fullName evidence="2">histidine kinase</fullName>
        <ecNumber evidence="2">2.7.13.3</ecNumber>
    </recommendedName>
</protein>
<dbReference type="InterPro" id="IPR000014">
    <property type="entry name" value="PAS"/>
</dbReference>
<keyword evidence="6 13" id="KW-0418">Kinase</keyword>
<dbReference type="PANTHER" id="PTHR43065:SF10">
    <property type="entry name" value="PEROXIDE STRESS-ACTIVATED HISTIDINE KINASE MAK3"/>
    <property type="match status" value="1"/>
</dbReference>
<evidence type="ECO:0000313" key="13">
    <source>
        <dbReference type="EMBL" id="KIL78144.1"/>
    </source>
</evidence>
<keyword evidence="11" id="KW-1133">Transmembrane helix</keyword>
<dbReference type="Gene3D" id="3.40.190.10">
    <property type="entry name" value="Periplasmic binding protein-like II"/>
    <property type="match status" value="2"/>
</dbReference>
<dbReference type="CDD" id="cd00082">
    <property type="entry name" value="HisKA"/>
    <property type="match status" value="1"/>
</dbReference>
<dbReference type="GO" id="GO:0016301">
    <property type="term" value="F:kinase activity"/>
    <property type="evidence" value="ECO:0007669"/>
    <property type="project" value="UniProtKB-KW"/>
</dbReference>
<dbReference type="InterPro" id="IPR036890">
    <property type="entry name" value="HATPase_C_sf"/>
</dbReference>
<accession>A0ABR5AU22</accession>
<dbReference type="SUPFAM" id="SSF55785">
    <property type="entry name" value="PYP-like sensor domain (PAS domain)"/>
    <property type="match status" value="1"/>
</dbReference>
<dbReference type="InterPro" id="IPR036097">
    <property type="entry name" value="HisK_dim/P_sf"/>
</dbReference>
<reference evidence="13 14" key="1">
    <citation type="submission" date="2015-01" db="EMBL/GenBank/DDBJ databases">
        <title>Genome Assembly of Bacillus badius MTCC 1458.</title>
        <authorList>
            <person name="Verma A."/>
            <person name="Khatri I."/>
            <person name="Mual P."/>
            <person name="Subramanian S."/>
            <person name="Krishnamurthi S."/>
        </authorList>
    </citation>
    <scope>NUCLEOTIDE SEQUENCE [LARGE SCALE GENOMIC DNA]</scope>
    <source>
        <strain evidence="13 14">MTCC 1458</strain>
    </source>
</reference>
<comment type="caution">
    <text evidence="13">The sequence shown here is derived from an EMBL/GenBank/DDBJ whole genome shotgun (WGS) entry which is preliminary data.</text>
</comment>
<dbReference type="EMBL" id="JXLP01000010">
    <property type="protein sequence ID" value="KIL78144.1"/>
    <property type="molecule type" value="Genomic_DNA"/>
</dbReference>
<evidence type="ECO:0000256" key="11">
    <source>
        <dbReference type="SAM" id="Phobius"/>
    </source>
</evidence>
<proteinExistence type="predicted"/>
<keyword evidence="7" id="KW-0067">ATP-binding</keyword>
<evidence type="ECO:0000313" key="14">
    <source>
        <dbReference type="Proteomes" id="UP000031982"/>
    </source>
</evidence>
<evidence type="ECO:0000256" key="4">
    <source>
        <dbReference type="ARBA" id="ARBA00022679"/>
    </source>
</evidence>
<feature type="domain" description="Histidine kinase" evidence="12">
    <location>
        <begin position="468"/>
        <end position="676"/>
    </location>
</feature>
<evidence type="ECO:0000259" key="12">
    <source>
        <dbReference type="PROSITE" id="PS50109"/>
    </source>
</evidence>
<evidence type="ECO:0000256" key="10">
    <source>
        <dbReference type="ARBA" id="ARBA00023288"/>
    </source>
</evidence>
<evidence type="ECO:0000256" key="5">
    <source>
        <dbReference type="ARBA" id="ARBA00022741"/>
    </source>
</evidence>
<evidence type="ECO:0000256" key="9">
    <source>
        <dbReference type="ARBA" id="ARBA00023139"/>
    </source>
</evidence>
<dbReference type="SUPFAM" id="SSF55874">
    <property type="entry name" value="ATPase domain of HSP90 chaperone/DNA topoisomerase II/histidine kinase"/>
    <property type="match status" value="1"/>
</dbReference>
<keyword evidence="8" id="KW-0902">Two-component regulatory system</keyword>
<comment type="catalytic activity">
    <reaction evidence="1">
        <text>ATP + protein L-histidine = ADP + protein N-phospho-L-histidine.</text>
        <dbReference type="EC" id="2.7.13.3"/>
    </reaction>
</comment>
<dbReference type="CDD" id="cd00130">
    <property type="entry name" value="PAS"/>
    <property type="match status" value="1"/>
</dbReference>
<dbReference type="PRINTS" id="PR00344">
    <property type="entry name" value="BCTRLSENSOR"/>
</dbReference>
<keyword evidence="14" id="KW-1185">Reference proteome</keyword>
<evidence type="ECO:0000256" key="8">
    <source>
        <dbReference type="ARBA" id="ARBA00023012"/>
    </source>
</evidence>
<dbReference type="InterPro" id="IPR004358">
    <property type="entry name" value="Sig_transdc_His_kin-like_C"/>
</dbReference>
<dbReference type="SUPFAM" id="SSF47384">
    <property type="entry name" value="Homodimeric domain of signal transducing histidine kinase"/>
    <property type="match status" value="1"/>
</dbReference>
<keyword evidence="10" id="KW-0449">Lipoprotein</keyword>
<dbReference type="Pfam" id="PF00512">
    <property type="entry name" value="HisKA"/>
    <property type="match status" value="1"/>
</dbReference>
<dbReference type="Gene3D" id="3.30.450.20">
    <property type="entry name" value="PAS domain"/>
    <property type="match status" value="1"/>
</dbReference>
<dbReference type="InterPro" id="IPR003661">
    <property type="entry name" value="HisK_dim/P_dom"/>
</dbReference>
<dbReference type="SMART" id="SM00388">
    <property type="entry name" value="HisKA"/>
    <property type="match status" value="1"/>
</dbReference>
<dbReference type="RefSeq" id="WP_041100588.1">
    <property type="nucleotide sequence ID" value="NZ_BSSZ01000007.1"/>
</dbReference>
<dbReference type="Proteomes" id="UP000031982">
    <property type="component" value="Unassembled WGS sequence"/>
</dbReference>
<keyword evidence="3" id="KW-0597">Phosphoprotein</keyword>
<evidence type="ECO:0000256" key="3">
    <source>
        <dbReference type="ARBA" id="ARBA00022553"/>
    </source>
</evidence>
<gene>
    <name evidence="13" type="ORF">SD77_0745</name>
</gene>
<feature type="transmembrane region" description="Helical" evidence="11">
    <location>
        <begin position="278"/>
        <end position="300"/>
    </location>
</feature>
<dbReference type="InterPro" id="IPR003594">
    <property type="entry name" value="HATPase_dom"/>
</dbReference>
<evidence type="ECO:0000256" key="6">
    <source>
        <dbReference type="ARBA" id="ARBA00022777"/>
    </source>
</evidence>
<sequence length="682" mass="77777">MMPFSLRLAASFICVILIAGILPSAASANLIDRPSRQINKLPAKKVYRIAGEKHLPPFSYINKEGKFTGFSVELFRRIADEEGVEFQFYPMNFYEASQALKAGKVDAIMGMKYSAEQSERFQFSEPYFTMADVLIVPKEATADIKNLTDLREKTIVMQEEPASFDLLLNVRRVEFQLALNPRDAFDFLLMERADAFLTNKWTAEFYLKRSGEQDHYRILENIGVPSDFSAVVRPRETELLSMINGSLARMKENGDYQTLYLQWFGLYPDGQLKEMRNWIIVLVILISCAVAVLIFAYLWNKRLQREVARRTAALAEANAQLEVQQQAISEAHAFKTQIIHHMYYGILTFDDTLQLTSLNERAKTMLGIDSQAKVVTEDILRQPHMASILQHYKYFKGRKEEQLFSEEITFEEKGEKRFILCRLIPLYEESGKKNGCLLTLADRSEAKMLEEKLATQEKMRALGQLVAGVAHEIRNPLTSMKTFVDLLPRKYEDPAFRQELVKYVPEALKRMNTIVESLLDYARPKHPQTQKLKAAAFIQSVADIIEPTLKKHRVRLEIQADPQLEVICDPDQLKQVMLNLLLNALDAMEQTEKKQLTIKAAKRKGSGVIQVADTGMGIDSHSALQIFEPFYTTKPHGVGLGLALCYQWIKENHGDLQVETEPGKGTVFTIILPTAEEEGEKK</sequence>
<keyword evidence="9" id="KW-0564">Palmitate</keyword>
<keyword evidence="5" id="KW-0547">Nucleotide-binding</keyword>
<dbReference type="InterPro" id="IPR001638">
    <property type="entry name" value="Solute-binding_3/MltF_N"/>
</dbReference>
<dbReference type="InterPro" id="IPR005467">
    <property type="entry name" value="His_kinase_dom"/>
</dbReference>
<dbReference type="SMART" id="SM00062">
    <property type="entry name" value="PBPb"/>
    <property type="match status" value="1"/>
</dbReference>
<keyword evidence="11" id="KW-0472">Membrane</keyword>
<dbReference type="InterPro" id="IPR035965">
    <property type="entry name" value="PAS-like_dom_sf"/>
</dbReference>
<keyword evidence="4" id="KW-0808">Transferase</keyword>
<organism evidence="13 14">
    <name type="scientific">Bacillus badius</name>
    <dbReference type="NCBI Taxonomy" id="1455"/>
    <lineage>
        <taxon>Bacteria</taxon>
        <taxon>Bacillati</taxon>
        <taxon>Bacillota</taxon>
        <taxon>Bacilli</taxon>
        <taxon>Bacillales</taxon>
        <taxon>Bacillaceae</taxon>
        <taxon>Pseudobacillus</taxon>
    </lineage>
</organism>
<evidence type="ECO:0000256" key="7">
    <source>
        <dbReference type="ARBA" id="ARBA00022840"/>
    </source>
</evidence>